<dbReference type="InterPro" id="IPR023393">
    <property type="entry name" value="START-like_dom_sf"/>
</dbReference>
<dbReference type="RefSeq" id="WP_377575054.1">
    <property type="nucleotide sequence ID" value="NZ_JBHTMP010000048.1"/>
</dbReference>
<reference evidence="2" key="1">
    <citation type="journal article" date="2019" name="Int. J. Syst. Evol. Microbiol.">
        <title>The Global Catalogue of Microorganisms (GCM) 10K type strain sequencing project: providing services to taxonomists for standard genome sequencing and annotation.</title>
        <authorList>
            <consortium name="The Broad Institute Genomics Platform"/>
            <consortium name="The Broad Institute Genome Sequencing Center for Infectious Disease"/>
            <person name="Wu L."/>
            <person name="Ma J."/>
        </authorList>
    </citation>
    <scope>NUCLEOTIDE SEQUENCE [LARGE SCALE GENOMIC DNA]</scope>
    <source>
        <strain evidence="2">JCM 31037</strain>
    </source>
</reference>
<name>A0ABW3YIX1_9ACTN</name>
<sequence>MRIADSTDIAAEPETVFAVWTDVQRWPEWTDSVRRVQRLDDGPFTVGSRARVEQPRLPTMVWQVTELDPGAGFVWTNTSGGVTAVAAHRIVPIGPGRVRVELSIEHSGLLAPLVRLSTASLTRRYLRMEADGLRRRCERAGPGSA</sequence>
<protein>
    <submittedName>
        <fullName evidence="1">SRPBCC family protein</fullName>
    </submittedName>
</protein>
<accession>A0ABW3YIX1</accession>
<dbReference type="Pfam" id="PF10604">
    <property type="entry name" value="Polyketide_cyc2"/>
    <property type="match status" value="1"/>
</dbReference>
<dbReference type="InterPro" id="IPR019587">
    <property type="entry name" value="Polyketide_cyclase/dehydratase"/>
</dbReference>
<organism evidence="1 2">
    <name type="scientific">Micromonospora sonneratiae</name>
    <dbReference type="NCBI Taxonomy" id="1184706"/>
    <lineage>
        <taxon>Bacteria</taxon>
        <taxon>Bacillati</taxon>
        <taxon>Actinomycetota</taxon>
        <taxon>Actinomycetes</taxon>
        <taxon>Micromonosporales</taxon>
        <taxon>Micromonosporaceae</taxon>
        <taxon>Micromonospora</taxon>
    </lineage>
</organism>
<proteinExistence type="predicted"/>
<dbReference type="Proteomes" id="UP001597260">
    <property type="component" value="Unassembled WGS sequence"/>
</dbReference>
<dbReference type="CDD" id="cd08862">
    <property type="entry name" value="SRPBCC_Smu440-like"/>
    <property type="match status" value="1"/>
</dbReference>
<dbReference type="Gene3D" id="3.30.530.20">
    <property type="match status" value="1"/>
</dbReference>
<dbReference type="EMBL" id="JBHTMP010000048">
    <property type="protein sequence ID" value="MFD1324429.1"/>
    <property type="molecule type" value="Genomic_DNA"/>
</dbReference>
<dbReference type="SUPFAM" id="SSF55961">
    <property type="entry name" value="Bet v1-like"/>
    <property type="match status" value="1"/>
</dbReference>
<comment type="caution">
    <text evidence="1">The sequence shown here is derived from an EMBL/GenBank/DDBJ whole genome shotgun (WGS) entry which is preliminary data.</text>
</comment>
<gene>
    <name evidence="1" type="ORF">ACFQ4H_25400</name>
</gene>
<keyword evidence="2" id="KW-1185">Reference proteome</keyword>
<evidence type="ECO:0000313" key="2">
    <source>
        <dbReference type="Proteomes" id="UP001597260"/>
    </source>
</evidence>
<evidence type="ECO:0000313" key="1">
    <source>
        <dbReference type="EMBL" id="MFD1324429.1"/>
    </source>
</evidence>